<reference evidence="6" key="1">
    <citation type="submission" date="2019-10" db="EMBL/GenBank/DDBJ databases">
        <title>Draft genome sequence of Panacibacter sp. KCS-6.</title>
        <authorList>
            <person name="Yim K.J."/>
        </authorList>
    </citation>
    <scope>NUCLEOTIDE SEQUENCE</scope>
    <source>
        <strain evidence="6">KCS-6</strain>
    </source>
</reference>
<dbReference type="InterPro" id="IPR012312">
    <property type="entry name" value="Hemerythrin-like"/>
</dbReference>
<name>A0A8J8FFE2_9BACT</name>
<evidence type="ECO:0000313" key="6">
    <source>
        <dbReference type="EMBL" id="NNV56908.1"/>
    </source>
</evidence>
<keyword evidence="2" id="KW-0963">Cytoplasm</keyword>
<keyword evidence="7" id="KW-1185">Reference proteome</keyword>
<evidence type="ECO:0000259" key="5">
    <source>
        <dbReference type="Pfam" id="PF01814"/>
    </source>
</evidence>
<feature type="domain" description="Hemerythrin-like" evidence="5">
    <location>
        <begin position="81"/>
        <end position="231"/>
    </location>
</feature>
<evidence type="ECO:0000256" key="4">
    <source>
        <dbReference type="ARBA" id="ARBA00023004"/>
    </source>
</evidence>
<evidence type="ECO:0000256" key="2">
    <source>
        <dbReference type="ARBA" id="ARBA00022490"/>
    </source>
</evidence>
<dbReference type="EMBL" id="WHPF01000011">
    <property type="protein sequence ID" value="NNV56908.1"/>
    <property type="molecule type" value="Genomic_DNA"/>
</dbReference>
<comment type="caution">
    <text evidence="6">The sequence shown here is derived from an EMBL/GenBank/DDBJ whole genome shotgun (WGS) entry which is preliminary data.</text>
</comment>
<dbReference type="Gene3D" id="1.20.120.520">
    <property type="entry name" value="nmb1532 protein domain like"/>
    <property type="match status" value="1"/>
</dbReference>
<organism evidence="6 7">
    <name type="scientific">Limnovirga soli</name>
    <dbReference type="NCBI Taxonomy" id="2656915"/>
    <lineage>
        <taxon>Bacteria</taxon>
        <taxon>Pseudomonadati</taxon>
        <taxon>Bacteroidota</taxon>
        <taxon>Chitinophagia</taxon>
        <taxon>Chitinophagales</taxon>
        <taxon>Chitinophagaceae</taxon>
        <taxon>Limnovirga</taxon>
    </lineage>
</organism>
<evidence type="ECO:0000313" key="7">
    <source>
        <dbReference type="Proteomes" id="UP000598971"/>
    </source>
</evidence>
<gene>
    <name evidence="6" type="primary">ric</name>
    <name evidence="6" type="ORF">GD597_15660</name>
</gene>
<proteinExistence type="predicted"/>
<dbReference type="GO" id="GO:0046872">
    <property type="term" value="F:metal ion binding"/>
    <property type="evidence" value="ECO:0007669"/>
    <property type="project" value="UniProtKB-KW"/>
</dbReference>
<dbReference type="InterPro" id="IPR038062">
    <property type="entry name" value="ScdA-like_N_sf"/>
</dbReference>
<sequence>MNLDKELKIAEVVSENIKAADIFKKHGIDFCCGGGISIAKACEKKNLNIDDIMSELKNLDNKILPSQNFNKWELDFLTDYIVNTHHAYVLEAIELLDAYSVKVAKVHGENHPPVLEIERLYNMVKMELLQHMQKEERILFPYIKQMVNSKNENCPLINSHFGTVQNPINMMQAEHENAGDVLKEIANLSMNYTPPEWACNTFKALYAKLDEFEQDLHMHVHLENNILFPKAIELEKSFQVLN</sequence>
<dbReference type="NCBIfam" id="TIGR03652">
    <property type="entry name" value="FeS_repair_RIC"/>
    <property type="match status" value="1"/>
</dbReference>
<accession>A0A8J8FFE2</accession>
<dbReference type="GO" id="GO:0005737">
    <property type="term" value="C:cytoplasm"/>
    <property type="evidence" value="ECO:0007669"/>
    <property type="project" value="UniProtKB-SubCell"/>
</dbReference>
<protein>
    <submittedName>
        <fullName evidence="6">Iron-sulfur cluster repair di-iron protein</fullName>
    </submittedName>
</protein>
<dbReference type="Pfam" id="PF04405">
    <property type="entry name" value="ScdA_N"/>
    <property type="match status" value="1"/>
</dbReference>
<dbReference type="Proteomes" id="UP000598971">
    <property type="component" value="Unassembled WGS sequence"/>
</dbReference>
<evidence type="ECO:0000256" key="1">
    <source>
        <dbReference type="ARBA" id="ARBA00004496"/>
    </source>
</evidence>
<dbReference type="Pfam" id="PF01814">
    <property type="entry name" value="Hemerythrin"/>
    <property type="match status" value="1"/>
</dbReference>
<dbReference type="PANTHER" id="PTHR36438:SF1">
    <property type="entry name" value="IRON-SULFUR CLUSTER REPAIR PROTEIN YTFE"/>
    <property type="match status" value="1"/>
</dbReference>
<dbReference type="Gene3D" id="1.10.3910.10">
    <property type="entry name" value="SP0561-like"/>
    <property type="match status" value="1"/>
</dbReference>
<keyword evidence="4" id="KW-0408">Iron</keyword>
<dbReference type="InterPro" id="IPR019903">
    <property type="entry name" value="RIC_family"/>
</dbReference>
<dbReference type="RefSeq" id="WP_171608849.1">
    <property type="nucleotide sequence ID" value="NZ_WHPF01000011.1"/>
</dbReference>
<dbReference type="AlphaFoldDB" id="A0A8J8FFE2"/>
<dbReference type="SUPFAM" id="SSF140683">
    <property type="entry name" value="SP0561-like"/>
    <property type="match status" value="1"/>
</dbReference>
<comment type="subcellular location">
    <subcellularLocation>
        <location evidence="1">Cytoplasm</location>
    </subcellularLocation>
</comment>
<dbReference type="PANTHER" id="PTHR36438">
    <property type="entry name" value="IRON-SULFUR CLUSTER REPAIR PROTEIN YTFE"/>
    <property type="match status" value="1"/>
</dbReference>
<keyword evidence="3" id="KW-0479">Metal-binding</keyword>
<evidence type="ECO:0000256" key="3">
    <source>
        <dbReference type="ARBA" id="ARBA00022723"/>
    </source>
</evidence>